<dbReference type="Gene3D" id="3.40.50.20">
    <property type="match status" value="1"/>
</dbReference>
<dbReference type="EMBL" id="JAENII010000007">
    <property type="protein sequence ID" value="MBK1827521.1"/>
    <property type="molecule type" value="Genomic_DNA"/>
</dbReference>
<evidence type="ECO:0000313" key="7">
    <source>
        <dbReference type="Proteomes" id="UP000658278"/>
    </source>
</evidence>
<gene>
    <name evidence="6" type="ORF">JIN81_10855</name>
</gene>
<keyword evidence="7" id="KW-1185">Reference proteome</keyword>
<organism evidence="6 7">
    <name type="scientific">Haloferula rosea</name>
    <dbReference type="NCBI Taxonomy" id="490093"/>
    <lineage>
        <taxon>Bacteria</taxon>
        <taxon>Pseudomonadati</taxon>
        <taxon>Verrucomicrobiota</taxon>
        <taxon>Verrucomicrobiia</taxon>
        <taxon>Verrucomicrobiales</taxon>
        <taxon>Verrucomicrobiaceae</taxon>
        <taxon>Haloferula</taxon>
    </lineage>
</organism>
<reference evidence="6" key="1">
    <citation type="submission" date="2021-01" db="EMBL/GenBank/DDBJ databases">
        <title>Modified the classification status of verrucomicrobia.</title>
        <authorList>
            <person name="Feng X."/>
        </authorList>
    </citation>
    <scope>NUCLEOTIDE SEQUENCE</scope>
    <source>
        <strain evidence="6">KCTC 22201</strain>
    </source>
</reference>
<proteinExistence type="predicted"/>
<dbReference type="GO" id="GO:0016874">
    <property type="term" value="F:ligase activity"/>
    <property type="evidence" value="ECO:0007669"/>
    <property type="project" value="UniProtKB-KW"/>
</dbReference>
<dbReference type="PANTHER" id="PTHR43055">
    <property type="entry name" value="FORMATE-DEPENDENT PHOSPHORIBOSYLGLYCINAMIDE FORMYLTRANSFERASE"/>
    <property type="match status" value="1"/>
</dbReference>
<dbReference type="GO" id="GO:0005524">
    <property type="term" value="F:ATP binding"/>
    <property type="evidence" value="ECO:0007669"/>
    <property type="project" value="UniProtKB-UniRule"/>
</dbReference>
<comment type="caution">
    <text evidence="6">The sequence shown here is derived from an EMBL/GenBank/DDBJ whole genome shotgun (WGS) entry which is preliminary data.</text>
</comment>
<accession>A0A934VFY1</accession>
<dbReference type="PANTHER" id="PTHR43055:SF1">
    <property type="entry name" value="FORMATE-DEPENDENT PHOSPHORIBOSYLGLYCINAMIDE FORMYLTRANSFERASE"/>
    <property type="match status" value="1"/>
</dbReference>
<evidence type="ECO:0000256" key="1">
    <source>
        <dbReference type="ARBA" id="ARBA00022598"/>
    </source>
</evidence>
<dbReference type="Proteomes" id="UP000658278">
    <property type="component" value="Unassembled WGS sequence"/>
</dbReference>
<dbReference type="Pfam" id="PF02655">
    <property type="entry name" value="ATP-grasp_3"/>
    <property type="match status" value="1"/>
</dbReference>
<dbReference type="InterPro" id="IPR011761">
    <property type="entry name" value="ATP-grasp"/>
</dbReference>
<dbReference type="PROSITE" id="PS50975">
    <property type="entry name" value="ATP_GRASP"/>
    <property type="match status" value="1"/>
</dbReference>
<keyword evidence="1" id="KW-0436">Ligase</keyword>
<keyword evidence="3 4" id="KW-0067">ATP-binding</keyword>
<dbReference type="SUPFAM" id="SSF56059">
    <property type="entry name" value="Glutathione synthetase ATP-binding domain-like"/>
    <property type="match status" value="1"/>
</dbReference>
<protein>
    <submittedName>
        <fullName evidence="6">ATP-grasp domain-containing protein</fullName>
    </submittedName>
</protein>
<evidence type="ECO:0000256" key="3">
    <source>
        <dbReference type="ARBA" id="ARBA00022840"/>
    </source>
</evidence>
<sequence>MPRTLLVDTNRATYPVYRELCALGHEVWVVGGKPNEPLAKLAEHYEQLDYSDTEALSRFVDSMGFDFLVPGCTDLSYKVCAEINDGRFKGLDSPETTRVINEKHEFREVARGIGLPVPAVLTREQAEVADAVIVKPVDSFSGKGIEVVRDVTPEKLAKAVAAADVASPTAGSIIEEFVEGQLFSHSAFVVAGQVVTDVFVQEDCTANAFAVDTSRVDPDFPESMGAALRKNVETLAASLQLVDGLVHSQFIVSGDRYWIIEVTRRCPGDLYSLLIEFSNGQPYAANYASGFLGCLPVAADSSAAEEWIIRHTVTSPGGMSLWGLEFRHPVELKLMVPLASSGDFLQPSPAGRAAIFFLRASSADEQHAQYQQLLSGDLYDLA</sequence>
<evidence type="ECO:0000313" key="6">
    <source>
        <dbReference type="EMBL" id="MBK1827521.1"/>
    </source>
</evidence>
<evidence type="ECO:0000256" key="4">
    <source>
        <dbReference type="PROSITE-ProRule" id="PRU00409"/>
    </source>
</evidence>
<name>A0A934VFY1_9BACT</name>
<dbReference type="Gene3D" id="3.30.470.20">
    <property type="entry name" value="ATP-grasp fold, B domain"/>
    <property type="match status" value="1"/>
</dbReference>
<dbReference type="AlphaFoldDB" id="A0A934VFY1"/>
<dbReference type="InterPro" id="IPR003806">
    <property type="entry name" value="ATP-grasp_PylC-type"/>
</dbReference>
<evidence type="ECO:0000256" key="2">
    <source>
        <dbReference type="ARBA" id="ARBA00022741"/>
    </source>
</evidence>
<dbReference type="RefSeq" id="WP_200279045.1">
    <property type="nucleotide sequence ID" value="NZ_JAENII010000007.1"/>
</dbReference>
<keyword evidence="2 4" id="KW-0547">Nucleotide-binding</keyword>
<evidence type="ECO:0000259" key="5">
    <source>
        <dbReference type="PROSITE" id="PS50975"/>
    </source>
</evidence>
<dbReference type="GO" id="GO:0005829">
    <property type="term" value="C:cytosol"/>
    <property type="evidence" value="ECO:0007669"/>
    <property type="project" value="TreeGrafter"/>
</dbReference>
<feature type="domain" description="ATP-grasp" evidence="5">
    <location>
        <begin position="107"/>
        <end position="292"/>
    </location>
</feature>
<dbReference type="GO" id="GO:0046872">
    <property type="term" value="F:metal ion binding"/>
    <property type="evidence" value="ECO:0007669"/>
    <property type="project" value="InterPro"/>
</dbReference>